<protein>
    <submittedName>
        <fullName evidence="2">Uncharacterized protein</fullName>
    </submittedName>
</protein>
<gene>
    <name evidence="2" type="ORF">EV672_102112</name>
</gene>
<organism evidence="2 3">
    <name type="scientific">Aquabacterium commune</name>
    <dbReference type="NCBI Taxonomy" id="70586"/>
    <lineage>
        <taxon>Bacteria</taxon>
        <taxon>Pseudomonadati</taxon>
        <taxon>Pseudomonadota</taxon>
        <taxon>Betaproteobacteria</taxon>
        <taxon>Burkholderiales</taxon>
        <taxon>Aquabacterium</taxon>
    </lineage>
</organism>
<name>A0A4R6RH98_9BURK</name>
<dbReference type="EMBL" id="SNXW01000002">
    <property type="protein sequence ID" value="TDP85763.1"/>
    <property type="molecule type" value="Genomic_DNA"/>
</dbReference>
<keyword evidence="1" id="KW-0472">Membrane</keyword>
<proteinExistence type="predicted"/>
<dbReference type="InterPro" id="IPR047811">
    <property type="entry name" value="CytC_ox_assmbl_put"/>
</dbReference>
<keyword evidence="1" id="KW-1133">Transmembrane helix</keyword>
<dbReference type="NCBIfam" id="NF038351">
    <property type="entry name" value="cyt_ox_assem_30"/>
    <property type="match status" value="1"/>
</dbReference>
<keyword evidence="1" id="KW-0812">Transmembrane</keyword>
<dbReference type="AlphaFoldDB" id="A0A4R6RH98"/>
<keyword evidence="3" id="KW-1185">Reference proteome</keyword>
<comment type="caution">
    <text evidence="2">The sequence shown here is derived from an EMBL/GenBank/DDBJ whole genome shotgun (WGS) entry which is preliminary data.</text>
</comment>
<accession>A0A4R6RH98</accession>
<evidence type="ECO:0000256" key="1">
    <source>
        <dbReference type="SAM" id="Phobius"/>
    </source>
</evidence>
<dbReference type="Proteomes" id="UP000294593">
    <property type="component" value="Unassembled WGS sequence"/>
</dbReference>
<reference evidence="2 3" key="1">
    <citation type="submission" date="2019-03" db="EMBL/GenBank/DDBJ databases">
        <title>Genomic Encyclopedia of Type Strains, Phase IV (KMG-IV): sequencing the most valuable type-strain genomes for metagenomic binning, comparative biology and taxonomic classification.</title>
        <authorList>
            <person name="Goeker M."/>
        </authorList>
    </citation>
    <scope>NUCLEOTIDE SEQUENCE [LARGE SCALE GENOMIC DNA]</scope>
    <source>
        <strain evidence="2 3">DSM 11901</strain>
    </source>
</reference>
<feature type="transmembrane region" description="Helical" evidence="1">
    <location>
        <begin position="17"/>
        <end position="38"/>
    </location>
</feature>
<evidence type="ECO:0000313" key="3">
    <source>
        <dbReference type="Proteomes" id="UP000294593"/>
    </source>
</evidence>
<evidence type="ECO:0000313" key="2">
    <source>
        <dbReference type="EMBL" id="TDP85763.1"/>
    </source>
</evidence>
<sequence>MNDVSADPVDRRRNLRLALVLASVAATFFIGFVVKMILLGKG</sequence>
<dbReference type="RefSeq" id="WP_243738520.1">
    <property type="nucleotide sequence ID" value="NZ_SNXW01000002.1"/>
</dbReference>